<feature type="transmembrane region" description="Helical" evidence="1">
    <location>
        <begin position="68"/>
        <end position="86"/>
    </location>
</feature>
<gene>
    <name evidence="2" type="ORF">O9H85_13995</name>
</gene>
<keyword evidence="1" id="KW-0812">Transmembrane</keyword>
<accession>A0ABT4Q9G5</accession>
<dbReference type="EMBL" id="JAQAGZ010000008">
    <property type="protein sequence ID" value="MCZ8513525.1"/>
    <property type="molecule type" value="Genomic_DNA"/>
</dbReference>
<feature type="transmembrane region" description="Helical" evidence="1">
    <location>
        <begin position="25"/>
        <end position="48"/>
    </location>
</feature>
<protein>
    <recommendedName>
        <fullName evidence="4">Ferric oxidoreductase domain-containing protein</fullName>
    </recommendedName>
</protein>
<keyword evidence="1" id="KW-1133">Transmembrane helix</keyword>
<proteinExistence type="predicted"/>
<keyword evidence="3" id="KW-1185">Reference proteome</keyword>
<dbReference type="RefSeq" id="WP_269882045.1">
    <property type="nucleotide sequence ID" value="NZ_JAQAGZ010000008.1"/>
</dbReference>
<feature type="transmembrane region" description="Helical" evidence="1">
    <location>
        <begin position="165"/>
        <end position="182"/>
    </location>
</feature>
<evidence type="ECO:0008006" key="4">
    <source>
        <dbReference type="Google" id="ProtNLM"/>
    </source>
</evidence>
<keyword evidence="1" id="KW-0472">Membrane</keyword>
<organism evidence="2 3">
    <name type="scientific">Paenibacillus gyeongsangnamensis</name>
    <dbReference type="NCBI Taxonomy" id="3388067"/>
    <lineage>
        <taxon>Bacteria</taxon>
        <taxon>Bacillati</taxon>
        <taxon>Bacillota</taxon>
        <taxon>Bacilli</taxon>
        <taxon>Bacillales</taxon>
        <taxon>Paenibacillaceae</taxon>
        <taxon>Paenibacillus</taxon>
    </lineage>
</organism>
<feature type="transmembrane region" description="Helical" evidence="1">
    <location>
        <begin position="107"/>
        <end position="128"/>
    </location>
</feature>
<reference evidence="2 3" key="1">
    <citation type="submission" date="2022-12" db="EMBL/GenBank/DDBJ databases">
        <title>Draft genome sequence of Paenibacillus sp. dW9.</title>
        <authorList>
            <person name="Choi E.-W."/>
            <person name="Kim D.-U."/>
        </authorList>
    </citation>
    <scope>NUCLEOTIDE SEQUENCE [LARGE SCALE GENOMIC DNA]</scope>
    <source>
        <strain evidence="3">dW9</strain>
    </source>
</reference>
<sequence length="183" mass="20633">MEHVEPTNAARANKQLGIPLKERKWVISALVLTAAVICSGLWSILHMTSAEWHSRSFTFTMKNYGSNARLALFFVLANYVLLFVIRKRWLAALQKLLVPLAAFARKWHTPIAILAIGLIVLHAVAALLGDFKLDFHNLTGLLALLSLLPVPVSGLFRYRRLDRKWHLRSGLAFAVLFLIHAFL</sequence>
<feature type="transmembrane region" description="Helical" evidence="1">
    <location>
        <begin position="140"/>
        <end position="158"/>
    </location>
</feature>
<evidence type="ECO:0000256" key="1">
    <source>
        <dbReference type="SAM" id="Phobius"/>
    </source>
</evidence>
<evidence type="ECO:0000313" key="2">
    <source>
        <dbReference type="EMBL" id="MCZ8513525.1"/>
    </source>
</evidence>
<comment type="caution">
    <text evidence="2">The sequence shown here is derived from an EMBL/GenBank/DDBJ whole genome shotgun (WGS) entry which is preliminary data.</text>
</comment>
<name>A0ABT4Q9G5_9BACL</name>
<dbReference type="Proteomes" id="UP001527882">
    <property type="component" value="Unassembled WGS sequence"/>
</dbReference>
<evidence type="ECO:0000313" key="3">
    <source>
        <dbReference type="Proteomes" id="UP001527882"/>
    </source>
</evidence>